<dbReference type="InterPro" id="IPR036179">
    <property type="entry name" value="Ig-like_dom_sf"/>
</dbReference>
<dbReference type="InterPro" id="IPR013783">
    <property type="entry name" value="Ig-like_fold"/>
</dbReference>
<proteinExistence type="predicted"/>
<accession>A0ABD0MST8</accession>
<keyword evidence="4" id="KW-1185">Reference proteome</keyword>
<dbReference type="AlphaFoldDB" id="A0ABD0MST8"/>
<organism evidence="3 4">
    <name type="scientific">Cirrhinus mrigala</name>
    <name type="common">Mrigala</name>
    <dbReference type="NCBI Taxonomy" id="683832"/>
    <lineage>
        <taxon>Eukaryota</taxon>
        <taxon>Metazoa</taxon>
        <taxon>Chordata</taxon>
        <taxon>Craniata</taxon>
        <taxon>Vertebrata</taxon>
        <taxon>Euteleostomi</taxon>
        <taxon>Actinopterygii</taxon>
        <taxon>Neopterygii</taxon>
        <taxon>Teleostei</taxon>
        <taxon>Ostariophysi</taxon>
        <taxon>Cypriniformes</taxon>
        <taxon>Cyprinidae</taxon>
        <taxon>Labeoninae</taxon>
        <taxon>Labeonini</taxon>
        <taxon>Cirrhinus</taxon>
    </lineage>
</organism>
<feature type="domain" description="Immunoglobulin V-set" evidence="2">
    <location>
        <begin position="7"/>
        <end position="92"/>
    </location>
</feature>
<keyword evidence="1" id="KW-0472">Membrane</keyword>
<comment type="caution">
    <text evidence="3">The sequence shown here is derived from an EMBL/GenBank/DDBJ whole genome shotgun (WGS) entry which is preliminary data.</text>
</comment>
<dbReference type="PANTHER" id="PTHR21063">
    <property type="entry name" value="LFA-3"/>
    <property type="match status" value="1"/>
</dbReference>
<keyword evidence="1" id="KW-0812">Transmembrane</keyword>
<dbReference type="SUPFAM" id="SSF48726">
    <property type="entry name" value="Immunoglobulin"/>
    <property type="match status" value="1"/>
</dbReference>
<sequence length="124" mass="13241">MSGETKLVSAKEGGSVTLYPQLTEIKKDDVIDWRFGDNLIARVRNNNNPSVYEDELDGKFRGRLQLNGQTGDLTITKIKTTDAGVYEVSNSINTIRKTFSVSAGIVVGVVVLVAAVVVGVAGAV</sequence>
<protein>
    <recommendedName>
        <fullName evidence="2">Immunoglobulin V-set domain-containing protein</fullName>
    </recommendedName>
</protein>
<name>A0ABD0MST8_CIRMR</name>
<dbReference type="Proteomes" id="UP001529510">
    <property type="component" value="Unassembled WGS sequence"/>
</dbReference>
<evidence type="ECO:0000259" key="2">
    <source>
        <dbReference type="Pfam" id="PF07686"/>
    </source>
</evidence>
<feature type="transmembrane region" description="Helical" evidence="1">
    <location>
        <begin position="99"/>
        <end position="123"/>
    </location>
</feature>
<reference evidence="3 4" key="1">
    <citation type="submission" date="2024-05" db="EMBL/GenBank/DDBJ databases">
        <title>Genome sequencing and assembly of Indian major carp, Cirrhinus mrigala (Hamilton, 1822).</title>
        <authorList>
            <person name="Mohindra V."/>
            <person name="Chowdhury L.M."/>
            <person name="Lal K."/>
            <person name="Jena J.K."/>
        </authorList>
    </citation>
    <scope>NUCLEOTIDE SEQUENCE [LARGE SCALE GENOMIC DNA]</scope>
    <source>
        <strain evidence="3">CM1030</strain>
        <tissue evidence="3">Blood</tissue>
    </source>
</reference>
<dbReference type="Pfam" id="PF07686">
    <property type="entry name" value="V-set"/>
    <property type="match status" value="1"/>
</dbReference>
<keyword evidence="1" id="KW-1133">Transmembrane helix</keyword>
<evidence type="ECO:0000313" key="4">
    <source>
        <dbReference type="Proteomes" id="UP001529510"/>
    </source>
</evidence>
<evidence type="ECO:0000256" key="1">
    <source>
        <dbReference type="SAM" id="Phobius"/>
    </source>
</evidence>
<evidence type="ECO:0000313" key="3">
    <source>
        <dbReference type="EMBL" id="KAL0153094.1"/>
    </source>
</evidence>
<dbReference type="EMBL" id="JAMKFB020000144">
    <property type="protein sequence ID" value="KAL0153094.1"/>
    <property type="molecule type" value="Genomic_DNA"/>
</dbReference>
<dbReference type="Gene3D" id="2.60.40.10">
    <property type="entry name" value="Immunoglobulins"/>
    <property type="match status" value="1"/>
</dbReference>
<gene>
    <name evidence="3" type="ORF">M9458_051588</name>
</gene>
<dbReference type="InterPro" id="IPR013106">
    <property type="entry name" value="Ig_V-set"/>
</dbReference>
<dbReference type="PANTHER" id="PTHR21063:SF4">
    <property type="entry name" value="CD48 ANTIGEN-RELATED"/>
    <property type="match status" value="1"/>
</dbReference>